<dbReference type="AlphaFoldDB" id="A0A4D9DC17"/>
<dbReference type="EMBL" id="SDOX01000009">
    <property type="protein sequence ID" value="TFJ86168.1"/>
    <property type="molecule type" value="Genomic_DNA"/>
</dbReference>
<feature type="transmembrane region" description="Helical" evidence="1">
    <location>
        <begin position="22"/>
        <end position="44"/>
    </location>
</feature>
<accession>A0A4D9DC17</accession>
<evidence type="ECO:0000313" key="2">
    <source>
        <dbReference type="EMBL" id="TFJ86168.1"/>
    </source>
</evidence>
<evidence type="ECO:0000313" key="3">
    <source>
        <dbReference type="Proteomes" id="UP000355283"/>
    </source>
</evidence>
<reference evidence="2 3" key="1">
    <citation type="submission" date="2019-01" db="EMBL/GenBank/DDBJ databases">
        <title>Nuclear Genome Assembly of the Microalgal Biofuel strain Nannochloropsis salina CCMP1776.</title>
        <authorList>
            <person name="Hovde B."/>
        </authorList>
    </citation>
    <scope>NUCLEOTIDE SEQUENCE [LARGE SCALE GENOMIC DNA]</scope>
    <source>
        <strain evidence="2 3">CCMP1776</strain>
    </source>
</reference>
<keyword evidence="1" id="KW-0812">Transmembrane</keyword>
<evidence type="ECO:0000256" key="1">
    <source>
        <dbReference type="SAM" id="Phobius"/>
    </source>
</evidence>
<protein>
    <submittedName>
        <fullName evidence="2">Uncharacterized protein</fullName>
    </submittedName>
</protein>
<keyword evidence="1" id="KW-1133">Transmembrane helix</keyword>
<keyword evidence="3" id="KW-1185">Reference proteome</keyword>
<organism evidence="2 3">
    <name type="scientific">Nannochloropsis salina CCMP1776</name>
    <dbReference type="NCBI Taxonomy" id="1027361"/>
    <lineage>
        <taxon>Eukaryota</taxon>
        <taxon>Sar</taxon>
        <taxon>Stramenopiles</taxon>
        <taxon>Ochrophyta</taxon>
        <taxon>Eustigmatophyceae</taxon>
        <taxon>Eustigmatales</taxon>
        <taxon>Monodopsidaceae</taxon>
        <taxon>Microchloropsis</taxon>
        <taxon>Microchloropsis salina</taxon>
    </lineage>
</organism>
<dbReference type="Proteomes" id="UP000355283">
    <property type="component" value="Unassembled WGS sequence"/>
</dbReference>
<gene>
    <name evidence="2" type="ORF">NSK_002376</name>
</gene>
<comment type="caution">
    <text evidence="2">The sequence shown here is derived from an EMBL/GenBank/DDBJ whole genome shotgun (WGS) entry which is preliminary data.</text>
</comment>
<name>A0A4D9DC17_9STRA</name>
<sequence>MTNGAHSSDPQLGQAPRRRRRVLLISLGALCLIVVGALAIGFGIKGKDKQNEAPTAAETEPISSLADITDALTPTAPDSAAITAPATVVEPVKAHASTASESKPSDLTIATKEDESDKLISFGDGERNFIGPLFGALPGAAAVNGAFNTLAASAASLAGLQVCYPETGPELKAMVESGGSCSVVILKKGSSYIYLLPSTVMVTSSVIILGHPIDPPQIHPEKGNYRLFDVAAGSHIDIRFVSLFRPALRNVGGNRSLIVAGCVLVRTGGYFRGSGVIFRQQAQTFEGFVKGLMDPLAPKRIVGGFVLVAGGAFFCYGCQIIRWAPYGAPNINLVEVGRDYLVLAGTSVCIGCYHVACAPFQSSVNVGNAVGVLGGVGIRVGGGTIGAAVLKGQFGAGENLFVGGGVLVNVGHQQQTAFVCLNRANFGMTAVGSGVMVLIAELENRAWGVAAITGAGQVYANGAGVLDKTGGEVVNCAISFFQALAGGSVYLGTGDMNMVGEQFARVSVTLDQNGVGMTFFNGAGQTSLIYVPSFVAAVVRSQKILGAEGFLGAGFFTNVNNTRWTIQVVNAGIPGYEGWVGLGAALFVRSRTTVRRVVNFRFNPYAWVVNGQGVPGSAYRDNNIFVNKDGIRINKPNPSKSRLLAAVDEMVDGHLKSKRSTQGLLAGIKNFVDRPAIVMANSEMDSARMRPPDPQILAGKILSMVTSLKHKRRLQGQAVVNPTRMMNMLAGLSPAKLMEAWKEATEETNRNPLLSLVQGSSRALAETADPTAVDENGRWAEQVYVGGKETQCVMCSVGPGPSSSHWSTGGNDTATCHVTEECTSRSSFRDILAAAKNALPQNEELVLPPVAKGVAKALGSTDLAPKYTRRILQMMEEHQEANPGAEPKLPDHNILAYELSLYCGADDADCSFNQADMKAAVKLFLSEQADEESAFNVAASTTDVHPALIDYVKEASSEFLDSVKAPSHGSGCGKGLKFNVQMTAPDAASVKDLQKIFEGVASNGESLLDTINKYDERDVPFCDVKVSKPSTLFFPSIDTAQGLKFYQGLYTGSALDTGSLWPDVTLVSPHEVAPVQHAVVGQPYTVLLENFAMKGDVVVELFQGTEKKGVTVATVPGGIAPGEVREVSWTAPEPLDGVSGNRAYLRAYHAGMPAIYSESDLFDLLPSSVLEN</sequence>
<dbReference type="OrthoDB" id="210312at2759"/>
<keyword evidence="1" id="KW-0472">Membrane</keyword>
<proteinExistence type="predicted"/>